<dbReference type="GO" id="GO:0050660">
    <property type="term" value="F:flavin adenine dinucleotide binding"/>
    <property type="evidence" value="ECO:0007669"/>
    <property type="project" value="InterPro"/>
</dbReference>
<feature type="active site" description="Proton donor" evidence="2">
    <location>
        <position position="536"/>
    </location>
</feature>
<keyword evidence="3 4" id="KW-0274">FAD</keyword>
<dbReference type="PANTHER" id="PTHR11552:SF216">
    <property type="entry name" value="GLUCOSE-METHANOL-CHOLINE OXIDOREDUCTASE N-TERMINAL DOMAIN-CONTAINING PROTEIN"/>
    <property type="match status" value="1"/>
</dbReference>
<proteinExistence type="inferred from homology"/>
<dbReference type="InterPro" id="IPR012132">
    <property type="entry name" value="GMC_OxRdtase"/>
</dbReference>
<evidence type="ECO:0000256" key="5">
    <source>
        <dbReference type="SAM" id="SignalP"/>
    </source>
</evidence>
<name>A0A9Q0RTS8_9DIPT</name>
<dbReference type="InterPro" id="IPR000172">
    <property type="entry name" value="GMC_OxRdtase_N"/>
</dbReference>
<reference evidence="8" key="1">
    <citation type="submission" date="2022-07" db="EMBL/GenBank/DDBJ databases">
        <authorList>
            <person name="Trinca V."/>
            <person name="Uliana J.V.C."/>
            <person name="Torres T.T."/>
            <person name="Ward R.J."/>
            <person name="Monesi N."/>
        </authorList>
    </citation>
    <scope>NUCLEOTIDE SEQUENCE</scope>
    <source>
        <strain evidence="8">HSMRA1968</strain>
        <tissue evidence="8">Whole embryos</tissue>
    </source>
</reference>
<dbReference type="PIRSF" id="PIRSF000137">
    <property type="entry name" value="Alcohol_oxidase"/>
    <property type="match status" value="1"/>
</dbReference>
<dbReference type="SUPFAM" id="SSF51905">
    <property type="entry name" value="FAD/NAD(P)-binding domain"/>
    <property type="match status" value="1"/>
</dbReference>
<comment type="cofactor">
    <cofactor evidence="3">
        <name>FAD</name>
        <dbReference type="ChEBI" id="CHEBI:57692"/>
    </cofactor>
</comment>
<dbReference type="PROSITE" id="PS00624">
    <property type="entry name" value="GMC_OXRED_2"/>
    <property type="match status" value="1"/>
</dbReference>
<dbReference type="Proteomes" id="UP001151699">
    <property type="component" value="Unassembled WGS sequence"/>
</dbReference>
<dbReference type="SUPFAM" id="SSF54373">
    <property type="entry name" value="FAD-linked reductases, C-terminal domain"/>
    <property type="match status" value="1"/>
</dbReference>
<organism evidence="8 9">
    <name type="scientific">Pseudolycoriella hygida</name>
    <dbReference type="NCBI Taxonomy" id="35572"/>
    <lineage>
        <taxon>Eukaryota</taxon>
        <taxon>Metazoa</taxon>
        <taxon>Ecdysozoa</taxon>
        <taxon>Arthropoda</taxon>
        <taxon>Hexapoda</taxon>
        <taxon>Insecta</taxon>
        <taxon>Pterygota</taxon>
        <taxon>Neoptera</taxon>
        <taxon>Endopterygota</taxon>
        <taxon>Diptera</taxon>
        <taxon>Nematocera</taxon>
        <taxon>Sciaroidea</taxon>
        <taxon>Sciaridae</taxon>
        <taxon>Pseudolycoriella</taxon>
    </lineage>
</organism>
<dbReference type="Gene3D" id="3.50.50.60">
    <property type="entry name" value="FAD/NAD(P)-binding domain"/>
    <property type="match status" value="1"/>
</dbReference>
<dbReference type="Gene3D" id="3.30.560.10">
    <property type="entry name" value="Glucose Oxidase, domain 3"/>
    <property type="match status" value="1"/>
</dbReference>
<dbReference type="InterPro" id="IPR036188">
    <property type="entry name" value="FAD/NAD-bd_sf"/>
</dbReference>
<evidence type="ECO:0000256" key="4">
    <source>
        <dbReference type="RuleBase" id="RU003968"/>
    </source>
</evidence>
<evidence type="ECO:0000313" key="9">
    <source>
        <dbReference type="Proteomes" id="UP001151699"/>
    </source>
</evidence>
<evidence type="ECO:0000256" key="3">
    <source>
        <dbReference type="PIRSR" id="PIRSR000137-2"/>
    </source>
</evidence>
<gene>
    <name evidence="8" type="primary">Gld_5</name>
    <name evidence="8" type="ORF">Bhyg_15806</name>
</gene>
<dbReference type="EMBL" id="WJQU01001999">
    <property type="protein sequence ID" value="KAJ6633459.1"/>
    <property type="molecule type" value="Genomic_DNA"/>
</dbReference>
<dbReference type="GO" id="GO:0016614">
    <property type="term" value="F:oxidoreductase activity, acting on CH-OH group of donors"/>
    <property type="evidence" value="ECO:0007669"/>
    <property type="project" value="InterPro"/>
</dbReference>
<feature type="binding site" evidence="3">
    <location>
        <position position="258"/>
    </location>
    <ligand>
        <name>FAD</name>
        <dbReference type="ChEBI" id="CHEBI:57692"/>
    </ligand>
</feature>
<dbReference type="Pfam" id="PF05199">
    <property type="entry name" value="GMC_oxred_C"/>
    <property type="match status" value="1"/>
</dbReference>
<evidence type="ECO:0000259" key="6">
    <source>
        <dbReference type="PROSITE" id="PS00623"/>
    </source>
</evidence>
<dbReference type="AlphaFoldDB" id="A0A9Q0RTS8"/>
<comment type="caution">
    <text evidence="8">The sequence shown here is derived from an EMBL/GenBank/DDBJ whole genome shotgun (WGS) entry which is preliminary data.</text>
</comment>
<keyword evidence="4" id="KW-0285">Flavoprotein</keyword>
<feature type="domain" description="Glucose-methanol-choline oxidoreductase N-terminal" evidence="6">
    <location>
        <begin position="119"/>
        <end position="142"/>
    </location>
</feature>
<feature type="domain" description="Glucose-methanol-choline oxidoreductase N-terminal" evidence="7">
    <location>
        <begin position="295"/>
        <end position="309"/>
    </location>
</feature>
<evidence type="ECO:0000313" key="8">
    <source>
        <dbReference type="EMBL" id="KAJ6633459.1"/>
    </source>
</evidence>
<feature type="chain" id="PRO_5040410458" evidence="5">
    <location>
        <begin position="20"/>
        <end position="604"/>
    </location>
</feature>
<dbReference type="PANTHER" id="PTHR11552">
    <property type="entry name" value="GLUCOSE-METHANOL-CHOLINE GMC OXIDOREDUCTASE"/>
    <property type="match status" value="1"/>
</dbReference>
<evidence type="ECO:0000259" key="7">
    <source>
        <dbReference type="PROSITE" id="PS00624"/>
    </source>
</evidence>
<keyword evidence="9" id="KW-1185">Reference proteome</keyword>
<dbReference type="OrthoDB" id="269227at2759"/>
<dbReference type="Pfam" id="PF00732">
    <property type="entry name" value="GMC_oxred_N"/>
    <property type="match status" value="1"/>
</dbReference>
<feature type="active site" description="Proton acceptor" evidence="2">
    <location>
        <position position="580"/>
    </location>
</feature>
<feature type="signal peptide" evidence="5">
    <location>
        <begin position="1"/>
        <end position="19"/>
    </location>
</feature>
<dbReference type="InterPro" id="IPR007867">
    <property type="entry name" value="GMC_OxRtase_C"/>
</dbReference>
<protein>
    <submittedName>
        <fullName evidence="8">Glucose dehydrogenase [FAD, quinone]</fullName>
    </submittedName>
</protein>
<dbReference type="PROSITE" id="PS00623">
    <property type="entry name" value="GMC_OXRED_1"/>
    <property type="match status" value="1"/>
</dbReference>
<comment type="similarity">
    <text evidence="1 4">Belongs to the GMC oxidoreductase family.</text>
</comment>
<sequence>MGNSIHLFILLSVSDLVRCRIENLQIPSDYPTVKKFRSNYDFIIIGAGSGGSVMANRLSEQTDWNVLLLEAGNPESLLTDVPLTSALTHITAYNWGYKTDPVPGACLHLQSGVCNWPKGRALGGTSVINYLLYQRGHKRDYDEWAKLGNKGWDYESVLPYFIKSERVGIDALKKSRYRGYDGYVDVQHSPFKTDLFKAFVQTGIDMGYEQNDPNGESLLGFSQVQATMKNGKRCSAAKAYLTPIKHRRNLFISTESRVTKILIDRSNKEAYGVEFSYNKVKYRINATKEVILSAGTIASPQLLMLSGIGPKEHLDELSITLIEDLKVGYNLQDHVGLSGLVFPVNKPITIIETNVQNPIDLFNYLINGAGPFTSPGGAEGIAFLKFDNSTLEDDYPDIEIVMGAGALSGDISGTMRNMLGITDEFFENVYSGIIGKHAFGLVPVLMQPKSRGRIKLKSTNPYLWPSMQPNYLDDVSDVHRLIKGVRIALELAQSPRFAKLGTKFHDKPFLDCTHLPADSDEYWECCIRGYTSSLQHQVGTCKMGPYNDPEAVVDTELKVHGVNKLRVVDASIMPVLPSAHTNAVVFMIGEKGADFVKDYWMNKI</sequence>
<keyword evidence="5" id="KW-0732">Signal</keyword>
<feature type="binding site" evidence="3">
    <location>
        <position position="125"/>
    </location>
    <ligand>
        <name>FAD</name>
        <dbReference type="ChEBI" id="CHEBI:57692"/>
    </ligand>
</feature>
<evidence type="ECO:0000256" key="2">
    <source>
        <dbReference type="PIRSR" id="PIRSR000137-1"/>
    </source>
</evidence>
<evidence type="ECO:0000256" key="1">
    <source>
        <dbReference type="ARBA" id="ARBA00010790"/>
    </source>
</evidence>
<accession>A0A9Q0RTS8</accession>